<dbReference type="InterPro" id="IPR042095">
    <property type="entry name" value="SUMF_sf"/>
</dbReference>
<dbReference type="RefSeq" id="WP_330792348.1">
    <property type="nucleotide sequence ID" value="NZ_JAZEWV010000001.1"/>
</dbReference>
<comment type="caution">
    <text evidence="2">The sequence shown here is derived from an EMBL/GenBank/DDBJ whole genome shotgun (WGS) entry which is preliminary data.</text>
</comment>
<sequence>MGETEPHSHACCAPGRAEPAEVAEAAGDGGRLLSLAVASPGVRAASVPSTGAPAAGAGADAAVRLAGGTFLMGTEDPEGFAADGEGPVRPVTLRPFLIDAHAVSNAAFAAFAADTGYVTEAERFGWSYVFARFLPAALRRGAGRPDGTPWWCGVQGACWREPFGPGSTLEGLADHPVVHVSWSDAAAYARWAGGRLPTEAEWEFAARGGLEQARYPWGDELTPGGEHRCNIWQGAFPARNTAEDGYEGTAPVDAFAPNGYGLHNMAGNVWEWCADWWTTGHSAGRRSNPAGPATGTARVMRGGSYLCHRSYCNRYRVAARTSNTPDSTTGNLGFRCVYDSGVS</sequence>
<dbReference type="PANTHER" id="PTHR23150">
    <property type="entry name" value="SULFATASE MODIFYING FACTOR 1, 2"/>
    <property type="match status" value="1"/>
</dbReference>
<accession>A0ABU7P619</accession>
<dbReference type="Proteomes" id="UP001344658">
    <property type="component" value="Unassembled WGS sequence"/>
</dbReference>
<dbReference type="InterPro" id="IPR016187">
    <property type="entry name" value="CTDL_fold"/>
</dbReference>
<proteinExistence type="predicted"/>
<protein>
    <submittedName>
        <fullName evidence="2">Formylglycine-generating enzyme family protein</fullName>
    </submittedName>
</protein>
<keyword evidence="3" id="KW-1185">Reference proteome</keyword>
<reference evidence="2 3" key="1">
    <citation type="submission" date="2023-12" db="EMBL/GenBank/DDBJ databases">
        <title>Streptomyces sp. V4-01.</title>
        <authorList>
            <person name="Somphong A."/>
            <person name="Phongsopitanun W."/>
        </authorList>
    </citation>
    <scope>NUCLEOTIDE SEQUENCE [LARGE SCALE GENOMIC DNA]</scope>
    <source>
        <strain evidence="2 3">V4-01</strain>
    </source>
</reference>
<dbReference type="InterPro" id="IPR051043">
    <property type="entry name" value="Sulfatase_Mod_Factor_Kinase"/>
</dbReference>
<gene>
    <name evidence="2" type="ORF">V2S66_01015</name>
</gene>
<dbReference type="InterPro" id="IPR005532">
    <property type="entry name" value="SUMF_dom"/>
</dbReference>
<dbReference type="PANTHER" id="PTHR23150:SF19">
    <property type="entry name" value="FORMYLGLYCINE-GENERATING ENZYME"/>
    <property type="match status" value="1"/>
</dbReference>
<evidence type="ECO:0000313" key="2">
    <source>
        <dbReference type="EMBL" id="MEE4540547.1"/>
    </source>
</evidence>
<organism evidence="2 3">
    <name type="scientific">Actinacidiphila polyblastidii</name>
    <dbReference type="NCBI Taxonomy" id="3110430"/>
    <lineage>
        <taxon>Bacteria</taxon>
        <taxon>Bacillati</taxon>
        <taxon>Actinomycetota</taxon>
        <taxon>Actinomycetes</taxon>
        <taxon>Kitasatosporales</taxon>
        <taxon>Streptomycetaceae</taxon>
        <taxon>Actinacidiphila</taxon>
    </lineage>
</organism>
<name>A0ABU7P619_9ACTN</name>
<evidence type="ECO:0000259" key="1">
    <source>
        <dbReference type="Pfam" id="PF03781"/>
    </source>
</evidence>
<dbReference type="SUPFAM" id="SSF56436">
    <property type="entry name" value="C-type lectin-like"/>
    <property type="match status" value="1"/>
</dbReference>
<dbReference type="EMBL" id="JAZEWV010000001">
    <property type="protein sequence ID" value="MEE4540547.1"/>
    <property type="molecule type" value="Genomic_DNA"/>
</dbReference>
<dbReference type="Gene3D" id="3.90.1580.10">
    <property type="entry name" value="paralog of FGE (formylglycine-generating enzyme)"/>
    <property type="match status" value="1"/>
</dbReference>
<feature type="domain" description="Sulfatase-modifying factor enzyme-like" evidence="1">
    <location>
        <begin position="60"/>
        <end position="337"/>
    </location>
</feature>
<dbReference type="Pfam" id="PF03781">
    <property type="entry name" value="FGE-sulfatase"/>
    <property type="match status" value="1"/>
</dbReference>
<evidence type="ECO:0000313" key="3">
    <source>
        <dbReference type="Proteomes" id="UP001344658"/>
    </source>
</evidence>